<dbReference type="CDD" id="cd03467">
    <property type="entry name" value="Rieske"/>
    <property type="match status" value="1"/>
</dbReference>
<evidence type="ECO:0000256" key="3">
    <source>
        <dbReference type="ARBA" id="ARBA00023004"/>
    </source>
</evidence>
<dbReference type="Proteomes" id="UP000658720">
    <property type="component" value="Unassembled WGS sequence"/>
</dbReference>
<organism evidence="8 9">
    <name type="scientific">Synechocystis salina LEGE 00031</name>
    <dbReference type="NCBI Taxonomy" id="1828736"/>
    <lineage>
        <taxon>Bacteria</taxon>
        <taxon>Bacillati</taxon>
        <taxon>Cyanobacteriota</taxon>
        <taxon>Cyanophyceae</taxon>
        <taxon>Synechococcales</taxon>
        <taxon>Merismopediaceae</taxon>
        <taxon>Synechocystis</taxon>
    </lineage>
</organism>
<proteinExistence type="predicted"/>
<evidence type="ECO:0000256" key="1">
    <source>
        <dbReference type="ARBA" id="ARBA00022714"/>
    </source>
</evidence>
<dbReference type="InterPro" id="IPR005805">
    <property type="entry name" value="Rieske_Fe-S_prot_C"/>
</dbReference>
<comment type="cofactor">
    <cofactor evidence="6">
        <name>[2Fe-2S] cluster</name>
        <dbReference type="ChEBI" id="CHEBI:190135"/>
    </cofactor>
</comment>
<dbReference type="InterPro" id="IPR017941">
    <property type="entry name" value="Rieske_2Fe-2S"/>
</dbReference>
<protein>
    <submittedName>
        <fullName evidence="8">Ubiquinol-cytochrome c reductase iron-sulfur subunit</fullName>
    </submittedName>
</protein>
<evidence type="ECO:0000256" key="2">
    <source>
        <dbReference type="ARBA" id="ARBA00022723"/>
    </source>
</evidence>
<feature type="domain" description="Rieske" evidence="7">
    <location>
        <begin position="36"/>
        <end position="131"/>
    </location>
</feature>
<keyword evidence="5" id="KW-1015">Disulfide bond</keyword>
<keyword evidence="2" id="KW-0479">Metal-binding</keyword>
<evidence type="ECO:0000259" key="7">
    <source>
        <dbReference type="PROSITE" id="PS51296"/>
    </source>
</evidence>
<evidence type="ECO:0000313" key="9">
    <source>
        <dbReference type="Proteomes" id="UP000658720"/>
    </source>
</evidence>
<dbReference type="RefSeq" id="WP_190596337.1">
    <property type="nucleotide sequence ID" value="NZ_JADEVV010000017.1"/>
</dbReference>
<keyword evidence="4" id="KW-0411">Iron-sulfur</keyword>
<dbReference type="Gene3D" id="2.102.10.10">
    <property type="entry name" value="Rieske [2Fe-2S] iron-sulphur domain"/>
    <property type="match status" value="1"/>
</dbReference>
<evidence type="ECO:0000256" key="4">
    <source>
        <dbReference type="ARBA" id="ARBA00023014"/>
    </source>
</evidence>
<keyword evidence="3" id="KW-0408">Iron</keyword>
<dbReference type="PROSITE" id="PS51296">
    <property type="entry name" value="RIESKE"/>
    <property type="match status" value="1"/>
</dbReference>
<gene>
    <name evidence="8" type="ORF">IQ217_07710</name>
</gene>
<comment type="caution">
    <text evidence="8">The sequence shown here is derived from an EMBL/GenBank/DDBJ whole genome shotgun (WGS) entry which is preliminary data.</text>
</comment>
<evidence type="ECO:0000256" key="5">
    <source>
        <dbReference type="ARBA" id="ARBA00023157"/>
    </source>
</evidence>
<dbReference type="PRINTS" id="PR00162">
    <property type="entry name" value="RIESKE"/>
</dbReference>
<sequence length="133" mass="13651">MVKRRKLISYTAFSTAIAVITGCFGGNSSNGQGQTVNVGTMADLKAKGELKGNTPKGPVTVVPNGSGGQISAVNPTCTHNGCQVEWKKANGKFVCPCHGAEFAATGKVLKGPATRNLPTYATQVSGNNVLVKA</sequence>
<dbReference type="InterPro" id="IPR036922">
    <property type="entry name" value="Rieske_2Fe-2S_sf"/>
</dbReference>
<dbReference type="InterPro" id="IPR014349">
    <property type="entry name" value="Rieske_Fe-S_prot"/>
</dbReference>
<reference evidence="8 9" key="1">
    <citation type="submission" date="2020-10" db="EMBL/GenBank/DDBJ databases">
        <authorList>
            <person name="Castelo-Branco R."/>
            <person name="Eusebio N."/>
            <person name="Adriana R."/>
            <person name="Vieira A."/>
            <person name="Brugerolle De Fraissinette N."/>
            <person name="Rezende De Castro R."/>
            <person name="Schneider M.P."/>
            <person name="Vasconcelos V."/>
            <person name="Leao P.N."/>
        </authorList>
    </citation>
    <scope>NUCLEOTIDE SEQUENCE [LARGE SCALE GENOMIC DNA]</scope>
    <source>
        <strain evidence="8 9">LEGE 00031</strain>
    </source>
</reference>
<evidence type="ECO:0000256" key="6">
    <source>
        <dbReference type="ARBA" id="ARBA00034078"/>
    </source>
</evidence>
<dbReference type="EMBL" id="JADEVV010000017">
    <property type="protein sequence ID" value="MBE9253741.1"/>
    <property type="molecule type" value="Genomic_DNA"/>
</dbReference>
<dbReference type="SUPFAM" id="SSF50022">
    <property type="entry name" value="ISP domain"/>
    <property type="match status" value="1"/>
</dbReference>
<dbReference type="Pfam" id="PF00355">
    <property type="entry name" value="Rieske"/>
    <property type="match status" value="1"/>
</dbReference>
<dbReference type="PANTHER" id="PTHR10134">
    <property type="entry name" value="CYTOCHROME B-C1 COMPLEX SUBUNIT RIESKE, MITOCHONDRIAL"/>
    <property type="match status" value="1"/>
</dbReference>
<evidence type="ECO:0000313" key="8">
    <source>
        <dbReference type="EMBL" id="MBE9253741.1"/>
    </source>
</evidence>
<keyword evidence="1" id="KW-0001">2Fe-2S</keyword>
<accession>A0ABR9VQX0</accession>
<dbReference type="PROSITE" id="PS51257">
    <property type="entry name" value="PROKAR_LIPOPROTEIN"/>
    <property type="match status" value="1"/>
</dbReference>
<keyword evidence="9" id="KW-1185">Reference proteome</keyword>
<name>A0ABR9VQX0_9SYNC</name>